<keyword evidence="5" id="KW-1185">Reference proteome</keyword>
<feature type="signal peptide" evidence="2">
    <location>
        <begin position="1"/>
        <end position="26"/>
    </location>
</feature>
<dbReference type="RefSeq" id="WP_294219898.1">
    <property type="nucleotide sequence ID" value="NZ_CP154834.1"/>
</dbReference>
<evidence type="ECO:0000313" key="5">
    <source>
        <dbReference type="Proteomes" id="UP001463665"/>
    </source>
</evidence>
<feature type="chain" id="PRO_5043616150" evidence="2">
    <location>
        <begin position="27"/>
        <end position="346"/>
    </location>
</feature>
<evidence type="ECO:0000313" key="4">
    <source>
        <dbReference type="EMBL" id="XAO74760.1"/>
    </source>
</evidence>
<dbReference type="InterPro" id="IPR026444">
    <property type="entry name" value="Secre_tail"/>
</dbReference>
<evidence type="ECO:0000256" key="2">
    <source>
        <dbReference type="SAM" id="SignalP"/>
    </source>
</evidence>
<gene>
    <name evidence="4" type="ORF">AAFP95_01490</name>
</gene>
<keyword evidence="1 2" id="KW-0732">Signal</keyword>
<proteinExistence type="predicted"/>
<accession>A0AAU6WPW1</accession>
<name>A0AAU6WPW1_9FLAO</name>
<protein>
    <submittedName>
        <fullName evidence="4">T9SS type A sorting domain-containing protein</fullName>
    </submittedName>
</protein>
<evidence type="ECO:0000259" key="3">
    <source>
        <dbReference type="Pfam" id="PF18962"/>
    </source>
</evidence>
<organism evidence="4 5">
    <name type="scientific">Chryseobacterium endophyticum</name>
    <dbReference type="NCBI Taxonomy" id="1854762"/>
    <lineage>
        <taxon>Bacteria</taxon>
        <taxon>Pseudomonadati</taxon>
        <taxon>Bacteroidota</taxon>
        <taxon>Flavobacteriia</taxon>
        <taxon>Flavobacteriales</taxon>
        <taxon>Weeksellaceae</taxon>
        <taxon>Chryseobacterium group</taxon>
        <taxon>Chryseobacterium</taxon>
    </lineage>
</organism>
<sequence length="346" mass="36888">MNKLFTSFCTTGLAVLVLILSGYADAQSCNNTDPGNTPGNTGCVSFVYRGQGVTFSTVRSADGKIWLRQNLGSSAVASSLTDTGAYGDLFQWGRWDDGHQLRNSALQANAPTPNNPSGLSGNSTGFYSAGYNSSANWWSEGAPDNQWTASSPSSVTAVNGADPCKAIGAGWRLPTVNEIETVLTAENISDTSSALASNLKLVPAGMKDYNGIFSPGTRLYLWSSSSSPYAGSGQHLYISQYSALTNSGGRDGGMSVRCIKDTSVILGISDFGKSYTGVYPNPTNGILNIKTDTPAENVMMFNAAGQKLNIEFSENRIDLQQFPKGLYFLEIHLKDGKTLSRKILKK</sequence>
<evidence type="ECO:0000256" key="1">
    <source>
        <dbReference type="ARBA" id="ARBA00022729"/>
    </source>
</evidence>
<dbReference type="AlphaFoldDB" id="A0AAU6WPW1"/>
<dbReference type="Proteomes" id="UP001463665">
    <property type="component" value="Chromosome"/>
</dbReference>
<dbReference type="Pfam" id="PF18962">
    <property type="entry name" value="Por_Secre_tail"/>
    <property type="match status" value="1"/>
</dbReference>
<dbReference type="NCBIfam" id="TIGR04183">
    <property type="entry name" value="Por_Secre_tail"/>
    <property type="match status" value="1"/>
</dbReference>
<dbReference type="EMBL" id="CP154834">
    <property type="protein sequence ID" value="XAO74760.1"/>
    <property type="molecule type" value="Genomic_DNA"/>
</dbReference>
<reference evidence="4 5" key="1">
    <citation type="submission" date="2024-04" db="EMBL/GenBank/DDBJ databases">
        <title>Genome sequencing and assembly of rice foliar adapted Chryseobacterium endophyticum OsEnb-ALM-A6.</title>
        <authorList>
            <person name="Kumar S."/>
            <person name="Javed M."/>
            <person name="Chouhan V."/>
            <person name="Charishma K."/>
            <person name="Patel A."/>
            <person name="Kumar M."/>
            <person name="Sahu K.P."/>
            <person name="Kumar A."/>
        </authorList>
    </citation>
    <scope>NUCLEOTIDE SEQUENCE [LARGE SCALE GENOMIC DNA]</scope>
    <source>
        <strain evidence="4 5">OsEnb-ALM-A6</strain>
    </source>
</reference>
<feature type="domain" description="Secretion system C-terminal sorting" evidence="3">
    <location>
        <begin position="278"/>
        <end position="343"/>
    </location>
</feature>